<dbReference type="InterPro" id="IPR047122">
    <property type="entry name" value="Trans-enoyl_RdTase-like"/>
</dbReference>
<dbReference type="STRING" id="1531966.A0A0A1TL36"/>
<dbReference type="SMART" id="SM00829">
    <property type="entry name" value="PKS_ER"/>
    <property type="match status" value="1"/>
</dbReference>
<dbReference type="SUPFAM" id="SSF51735">
    <property type="entry name" value="NAD(P)-binding Rossmann-fold domains"/>
    <property type="match status" value="1"/>
</dbReference>
<proteinExistence type="inferred from homology"/>
<sequence length="366" mass="39510">MSFPTTQTALALTGKRKPLITTTTQVFAPEENEVLINVKWTTSTPLDLHQADGGLLIAAYPRLSHGGGAAGVVVAVGTGDVKGLAVGDAVSTFAWHGGKEANHQEYITVPADLVSKIPQGISLTDAVTVSVNLVTAIHTITKDLELELPWPRPADWTPLHSQDPILIWGASSSVGFYLIQVLKHWGYSNVLAVASGRHREALLALGAKQVFDYTKPGAVEDINNAAPYIPYIVDCIGSVEGTLKPLTKIAKKDTKVAVMLPAILQHASSSEAPEYEMDIAKVLPEAWAEGVVRRGVRTHFYTDNAFFKDKMQSEIVPTLLAQGVVKPNKVRIVEGNTMLERGEKALALLRNQAVSGEKLVWKVSEE</sequence>
<protein>
    <recommendedName>
        <fullName evidence="3">Enoyl reductase (ER) domain-containing protein</fullName>
    </recommendedName>
</protein>
<dbReference type="InterPro" id="IPR036291">
    <property type="entry name" value="NAD(P)-bd_dom_sf"/>
</dbReference>
<evidence type="ECO:0000256" key="1">
    <source>
        <dbReference type="ARBA" id="ARBA00008072"/>
    </source>
</evidence>
<keyword evidence="2" id="KW-0560">Oxidoreductase</keyword>
<accession>A0A0A1TL36</accession>
<evidence type="ECO:0000259" key="3">
    <source>
        <dbReference type="SMART" id="SM00829"/>
    </source>
</evidence>
<organism evidence="4 5">
    <name type="scientific">[Torrubiella] hemipterigena</name>
    <dbReference type="NCBI Taxonomy" id="1531966"/>
    <lineage>
        <taxon>Eukaryota</taxon>
        <taxon>Fungi</taxon>
        <taxon>Dikarya</taxon>
        <taxon>Ascomycota</taxon>
        <taxon>Pezizomycotina</taxon>
        <taxon>Sordariomycetes</taxon>
        <taxon>Hypocreomycetidae</taxon>
        <taxon>Hypocreales</taxon>
        <taxon>Clavicipitaceae</taxon>
        <taxon>Clavicipitaceae incertae sedis</taxon>
        <taxon>'Torrubiella' clade</taxon>
    </lineage>
</organism>
<comment type="similarity">
    <text evidence="1">Belongs to the zinc-containing alcohol dehydrogenase family.</text>
</comment>
<dbReference type="PANTHER" id="PTHR45348:SF3">
    <property type="entry name" value="ENOYL REDUCTASE (ER) DOMAIN-CONTAINING PROTEIN"/>
    <property type="match status" value="1"/>
</dbReference>
<dbReference type="CDD" id="cd08249">
    <property type="entry name" value="enoyl_reductase_like"/>
    <property type="match status" value="1"/>
</dbReference>
<keyword evidence="5" id="KW-1185">Reference proteome</keyword>
<dbReference type="PANTHER" id="PTHR45348">
    <property type="entry name" value="HYPOTHETICAL OXIDOREDUCTASE (EUROFUNG)"/>
    <property type="match status" value="1"/>
</dbReference>
<dbReference type="GO" id="GO:0016651">
    <property type="term" value="F:oxidoreductase activity, acting on NAD(P)H"/>
    <property type="evidence" value="ECO:0007669"/>
    <property type="project" value="InterPro"/>
</dbReference>
<reference evidence="4 5" key="1">
    <citation type="journal article" date="2015" name="Genome Announc.">
        <title>Draft Genome Sequence and Gene Annotation of the Entomopathogenic Fungus Verticillium hemipterigenum.</title>
        <authorList>
            <person name="Horn F."/>
            <person name="Habel A."/>
            <person name="Scharf D.H."/>
            <person name="Dworschak J."/>
            <person name="Brakhage A.A."/>
            <person name="Guthke R."/>
            <person name="Hertweck C."/>
            <person name="Linde J."/>
        </authorList>
    </citation>
    <scope>NUCLEOTIDE SEQUENCE [LARGE SCALE GENOMIC DNA]</scope>
</reference>
<name>A0A0A1TL36_9HYPO</name>
<dbReference type="Gene3D" id="3.90.180.10">
    <property type="entry name" value="Medium-chain alcohol dehydrogenases, catalytic domain"/>
    <property type="match status" value="1"/>
</dbReference>
<dbReference type="EMBL" id="CDHN01000003">
    <property type="protein sequence ID" value="CEJ90652.1"/>
    <property type="molecule type" value="Genomic_DNA"/>
</dbReference>
<dbReference type="InterPro" id="IPR011032">
    <property type="entry name" value="GroES-like_sf"/>
</dbReference>
<dbReference type="InterPro" id="IPR013149">
    <property type="entry name" value="ADH-like_C"/>
</dbReference>
<evidence type="ECO:0000256" key="2">
    <source>
        <dbReference type="ARBA" id="ARBA00023002"/>
    </source>
</evidence>
<evidence type="ECO:0000313" key="5">
    <source>
        <dbReference type="Proteomes" id="UP000039046"/>
    </source>
</evidence>
<dbReference type="Gene3D" id="3.40.50.720">
    <property type="entry name" value="NAD(P)-binding Rossmann-like Domain"/>
    <property type="match status" value="1"/>
</dbReference>
<dbReference type="Proteomes" id="UP000039046">
    <property type="component" value="Unassembled WGS sequence"/>
</dbReference>
<dbReference type="Pfam" id="PF00107">
    <property type="entry name" value="ADH_zinc_N"/>
    <property type="match status" value="1"/>
</dbReference>
<dbReference type="InterPro" id="IPR020843">
    <property type="entry name" value="ER"/>
</dbReference>
<evidence type="ECO:0000313" key="4">
    <source>
        <dbReference type="EMBL" id="CEJ90652.1"/>
    </source>
</evidence>
<dbReference type="SUPFAM" id="SSF50129">
    <property type="entry name" value="GroES-like"/>
    <property type="match status" value="1"/>
</dbReference>
<dbReference type="HOGENOM" id="CLU_026673_16_5_1"/>
<feature type="domain" description="Enoyl reductase (ER)" evidence="3">
    <location>
        <begin position="33"/>
        <end position="325"/>
    </location>
</feature>
<dbReference type="Pfam" id="PF08240">
    <property type="entry name" value="ADH_N"/>
    <property type="match status" value="1"/>
</dbReference>
<dbReference type="AlphaFoldDB" id="A0A0A1TL36"/>
<dbReference type="InterPro" id="IPR013154">
    <property type="entry name" value="ADH-like_N"/>
</dbReference>
<gene>
    <name evidence="4" type="ORF">VHEMI06419</name>
</gene>
<dbReference type="OrthoDB" id="9992527at2759"/>